<keyword evidence="1" id="KW-1133">Transmembrane helix</keyword>
<sequence length="92" mass="10314">MDFSKIELMPLVVLGCLAVGFVIKNTNILKDKYNQFIPLIVFILGILISWWIQGKITPENTIYGALSGLASTGLHQSFKNFIGDDKNDIERN</sequence>
<dbReference type="Proteomes" id="UP000244140">
    <property type="component" value="Unassembled WGS sequence"/>
</dbReference>
<dbReference type="AlphaFoldDB" id="A0A1Q1FVA4"/>
<gene>
    <name evidence="2" type="ORF">DAI13_10500</name>
    <name evidence="3" type="ORF">NCTC13379_01761</name>
    <name evidence="4" type="ORF">NCTC13379_03592</name>
</gene>
<reference evidence="2 5" key="1">
    <citation type="submission" date="2018-04" db="EMBL/GenBank/DDBJ databases">
        <authorList>
            <person name="Van Tyne D."/>
        </authorList>
    </citation>
    <scope>NUCLEOTIDE SEQUENCE [LARGE SCALE GENOMIC DNA]</scope>
    <source>
        <strain evidence="2 5">B2535</strain>
    </source>
</reference>
<dbReference type="Proteomes" id="UP000254396">
    <property type="component" value="Unassembled WGS sequence"/>
</dbReference>
<protein>
    <submittedName>
        <fullName evidence="2">Holin</fullName>
    </submittedName>
</protein>
<feature type="transmembrane region" description="Helical" evidence="1">
    <location>
        <begin position="35"/>
        <end position="52"/>
    </location>
</feature>
<dbReference type="InterPro" id="IPR032111">
    <property type="entry name" value="Clostridium_phage_holin"/>
</dbReference>
<organism evidence="2 5">
    <name type="scientific">Enterococcus faecalis</name>
    <name type="common">Streptococcus faecalis</name>
    <dbReference type="NCBI Taxonomy" id="1351"/>
    <lineage>
        <taxon>Bacteria</taxon>
        <taxon>Bacillati</taxon>
        <taxon>Bacillota</taxon>
        <taxon>Bacilli</taxon>
        <taxon>Lactobacillales</taxon>
        <taxon>Enterococcaceae</taxon>
        <taxon>Enterococcus</taxon>
    </lineage>
</organism>
<evidence type="ECO:0000313" key="6">
    <source>
        <dbReference type="Proteomes" id="UP000254396"/>
    </source>
</evidence>
<evidence type="ECO:0000313" key="3">
    <source>
        <dbReference type="EMBL" id="STP65732.1"/>
    </source>
</evidence>
<evidence type="ECO:0000256" key="1">
    <source>
        <dbReference type="SAM" id="Phobius"/>
    </source>
</evidence>
<evidence type="ECO:0000313" key="2">
    <source>
        <dbReference type="EMBL" id="PTN78156.1"/>
    </source>
</evidence>
<evidence type="ECO:0000313" key="5">
    <source>
        <dbReference type="Proteomes" id="UP000244140"/>
    </source>
</evidence>
<keyword evidence="1" id="KW-0812">Transmembrane</keyword>
<dbReference type="EMBL" id="PZZH01000001">
    <property type="protein sequence ID" value="PTN78156.1"/>
    <property type="molecule type" value="Genomic_DNA"/>
</dbReference>
<accession>A0A1Q1FVA4</accession>
<evidence type="ECO:0000313" key="4">
    <source>
        <dbReference type="EMBL" id="STQ83147.1"/>
    </source>
</evidence>
<feature type="transmembrane region" description="Helical" evidence="1">
    <location>
        <begin position="6"/>
        <end position="23"/>
    </location>
</feature>
<keyword evidence="1" id="KW-0472">Membrane</keyword>
<name>A0A1Q1FVA4_ENTFL</name>
<dbReference type="RefSeq" id="WP_002359993.1">
    <property type="nucleotide sequence ID" value="NZ_AP026714.1"/>
</dbReference>
<dbReference type="EMBL" id="UGIX01000006">
    <property type="protein sequence ID" value="STQ83147.1"/>
    <property type="molecule type" value="Genomic_DNA"/>
</dbReference>
<dbReference type="Pfam" id="PF16079">
    <property type="entry name" value="Phage_holin_5_2"/>
    <property type="match status" value="1"/>
</dbReference>
<reference evidence="3 6" key="2">
    <citation type="submission" date="2018-06" db="EMBL/GenBank/DDBJ databases">
        <authorList>
            <consortium name="Pathogen Informatics"/>
            <person name="Doyle S."/>
        </authorList>
    </citation>
    <scope>NUCLEOTIDE SEQUENCE [LARGE SCALE GENOMIC DNA]</scope>
    <source>
        <strain evidence="3 6">NCTC13379</strain>
    </source>
</reference>
<proteinExistence type="predicted"/>
<comment type="caution">
    <text evidence="2">The sequence shown here is derived from an EMBL/GenBank/DDBJ whole genome shotgun (WGS) entry which is preliminary data.</text>
</comment>
<dbReference type="EMBL" id="UGIX01000001">
    <property type="protein sequence ID" value="STP65732.1"/>
    <property type="molecule type" value="Genomic_DNA"/>
</dbReference>